<dbReference type="InterPro" id="IPR001841">
    <property type="entry name" value="Znf_RING"/>
</dbReference>
<dbReference type="InterPro" id="IPR007527">
    <property type="entry name" value="Znf_SWIM"/>
</dbReference>
<reference evidence="3" key="1">
    <citation type="journal article" date="2020" name="Nature">
        <title>Giant virus diversity and host interactions through global metagenomics.</title>
        <authorList>
            <person name="Schulz F."/>
            <person name="Roux S."/>
            <person name="Paez-Espino D."/>
            <person name="Jungbluth S."/>
            <person name="Walsh D.A."/>
            <person name="Denef V.J."/>
            <person name="McMahon K.D."/>
            <person name="Konstantinidis K.T."/>
            <person name="Eloe-Fadrosh E.A."/>
            <person name="Kyrpides N.C."/>
            <person name="Woyke T."/>
        </authorList>
    </citation>
    <scope>NUCLEOTIDE SEQUENCE</scope>
    <source>
        <strain evidence="3">GVMAG-M-3300021354-14</strain>
    </source>
</reference>
<dbReference type="PROSITE" id="PS50966">
    <property type="entry name" value="ZF_SWIM"/>
    <property type="match status" value="1"/>
</dbReference>
<evidence type="ECO:0008006" key="4">
    <source>
        <dbReference type="Google" id="ProtNLM"/>
    </source>
</evidence>
<sequence length="124" mass="15015">MNIRQQRALSQRIYLLDSYPDQTYLVAGLTNNYRVSLHPVSCTCMDFIRRQKTCKHLYFIQHRVGQPKVDEIKRDDKECAICYEDLTESEHKWKCSKCFHEIHLDCFQKWRTYNRNATCPYCRQ</sequence>
<dbReference type="InterPro" id="IPR013083">
    <property type="entry name" value="Znf_RING/FYVE/PHD"/>
</dbReference>
<feature type="domain" description="RING-type" evidence="1">
    <location>
        <begin position="79"/>
        <end position="123"/>
    </location>
</feature>
<dbReference type="Gene3D" id="3.30.40.10">
    <property type="entry name" value="Zinc/RING finger domain, C3HC4 (zinc finger)"/>
    <property type="match status" value="1"/>
</dbReference>
<dbReference type="GO" id="GO:0008270">
    <property type="term" value="F:zinc ion binding"/>
    <property type="evidence" value="ECO:0007669"/>
    <property type="project" value="InterPro"/>
</dbReference>
<dbReference type="PANTHER" id="PTHR21540:SF0">
    <property type="entry name" value="PHD FAMILY PROTEIN"/>
    <property type="match status" value="1"/>
</dbReference>
<dbReference type="EMBL" id="MN739450">
    <property type="protein sequence ID" value="QHT05184.1"/>
    <property type="molecule type" value="Genomic_DNA"/>
</dbReference>
<proteinExistence type="predicted"/>
<accession>A0A6C0CND0</accession>
<dbReference type="GO" id="GO:0061630">
    <property type="term" value="F:ubiquitin protein ligase activity"/>
    <property type="evidence" value="ECO:0007669"/>
    <property type="project" value="InterPro"/>
</dbReference>
<dbReference type="AlphaFoldDB" id="A0A6C0CND0"/>
<dbReference type="PROSITE" id="PS50089">
    <property type="entry name" value="ZF_RING_2"/>
    <property type="match status" value="1"/>
</dbReference>
<dbReference type="SMART" id="SM00184">
    <property type="entry name" value="RING"/>
    <property type="match status" value="1"/>
</dbReference>
<evidence type="ECO:0000259" key="1">
    <source>
        <dbReference type="PROSITE" id="PS50089"/>
    </source>
</evidence>
<dbReference type="InterPro" id="IPR039903">
    <property type="entry name" value="Zswim2"/>
</dbReference>
<feature type="domain" description="SWIM-type" evidence="2">
    <location>
        <begin position="33"/>
        <end position="65"/>
    </location>
</feature>
<dbReference type="Pfam" id="PF13639">
    <property type="entry name" value="zf-RING_2"/>
    <property type="match status" value="1"/>
</dbReference>
<protein>
    <recommendedName>
        <fullName evidence="4">RING-type domain-containing protein</fullName>
    </recommendedName>
</protein>
<organism evidence="3">
    <name type="scientific">viral metagenome</name>
    <dbReference type="NCBI Taxonomy" id="1070528"/>
    <lineage>
        <taxon>unclassified sequences</taxon>
        <taxon>metagenomes</taxon>
        <taxon>organismal metagenomes</taxon>
    </lineage>
</organism>
<evidence type="ECO:0000313" key="3">
    <source>
        <dbReference type="EMBL" id="QHT05184.1"/>
    </source>
</evidence>
<evidence type="ECO:0000259" key="2">
    <source>
        <dbReference type="PROSITE" id="PS50966"/>
    </source>
</evidence>
<dbReference type="PANTHER" id="PTHR21540">
    <property type="entry name" value="RING FINGER AND SWIM DOMAIN-CONTAINING PROTEIN 2"/>
    <property type="match status" value="1"/>
</dbReference>
<dbReference type="SUPFAM" id="SSF57850">
    <property type="entry name" value="RING/U-box"/>
    <property type="match status" value="1"/>
</dbReference>
<name>A0A6C0CND0_9ZZZZ</name>